<sequence length="889" mass="103941">MNNLKQYIRDKNWVEVLNHCKVLNPDERAATIAYLHALDIDRDILAKDDGSLQGPARLDFYENRQQVYATLNFALIACTRQFEDIAKIKRLNGTWQLCPLRSYLRNPTIGVEPLMAFYRLFVPDYLHKIVKASQKERFDGIDFKVLWAFYQQGWITFDESYFVARLLTVDTHDRNTEAEADFLLKNPAVIDNVFLQFHRYEISVLDLSEWEARTGYVCKKVTEYWTEVIQIMQEKGYVFDRAIIPDLMESLLNNWKKPHLDWHIRLLGIFNTTQQDYLQQQQLLFSLLNTSNTSLINFSVRQIKTIYKMEGFDENGYIDHVSTIFPKEKIEKSLLLCLDILEHLLKKVEYRSLDISADLSMLLLQTDSKVQEKGAQLLVERADPEVLKDLVEPHRTNLKLKTLEILGLAQATPLVADTAMADPAFEELEQVTIPSTWDALLFQIGHFIRTKSALDFDLFLEGLNQLQNDIPKDYKKQLKPYCKQLFSRFWDIDYMRSFADFMRYWIGEDSGEKKGHKSDSIPFAQHKLDWMRQKLASNNSLPFLSTPSHLPFYLHPNVLIKRLLAYEQKKAAIEIEDLIVACNRLLYQQTDEETIRLVKTLKGNYASAMQYFLGATDQVKPTADVLALWAQVTRIKQPDQVFPEFEHTSAKSYPAVVNLFEITFEIVVDKNEYATWHRMFLEHNWNYTWCRREETKHYPPLFYHTAPFSRTFREAIAFQLSLTPQYIGPLLCRYIPDTASGNEVPDMENCLYPMQFVMDHRLEVHGSGWLYIAVCLLFEKKISRDLATEYVQFALLNKKQDLSYLADIIGRLLAAGYAPVNRFIEYLDRPFVAQQIKKFQFVCLEKTLEHLDGERLPVNSKKLVAHYIEVSAQLQREVNPIFLSKVKRK</sequence>
<dbReference type="InterPro" id="IPR056727">
    <property type="entry name" value="DUF7825"/>
</dbReference>
<dbReference type="Proteomes" id="UP000595498">
    <property type="component" value="Chromosome"/>
</dbReference>
<dbReference type="InterPro" id="IPR045472">
    <property type="entry name" value="DUF6493"/>
</dbReference>
<dbReference type="InterPro" id="IPR056726">
    <property type="entry name" value="DUF7824"/>
</dbReference>
<dbReference type="Pfam" id="PF25149">
    <property type="entry name" value="DUF7825"/>
    <property type="match status" value="1"/>
</dbReference>
<name>A0ABX7CX87_SPHMU</name>
<feature type="domain" description="DUF7824" evidence="2">
    <location>
        <begin position="427"/>
        <end position="654"/>
    </location>
</feature>
<evidence type="ECO:0000313" key="5">
    <source>
        <dbReference type="Proteomes" id="UP000595498"/>
    </source>
</evidence>
<evidence type="ECO:0000259" key="2">
    <source>
        <dbReference type="Pfam" id="PF25148"/>
    </source>
</evidence>
<gene>
    <name evidence="4" type="ORF">I6I98_09305</name>
</gene>
<proteinExistence type="predicted"/>
<evidence type="ECO:0000313" key="4">
    <source>
        <dbReference type="EMBL" id="QQT55431.1"/>
    </source>
</evidence>
<evidence type="ECO:0000259" key="3">
    <source>
        <dbReference type="Pfam" id="PF25149"/>
    </source>
</evidence>
<dbReference type="EMBL" id="CP068224">
    <property type="protein sequence ID" value="QQT55431.1"/>
    <property type="molecule type" value="Genomic_DNA"/>
</dbReference>
<evidence type="ECO:0000259" key="1">
    <source>
        <dbReference type="Pfam" id="PF20103"/>
    </source>
</evidence>
<dbReference type="Pfam" id="PF20103">
    <property type="entry name" value="DUF6493"/>
    <property type="match status" value="1"/>
</dbReference>
<feature type="domain" description="DUF7825" evidence="3">
    <location>
        <begin position="684"/>
        <end position="880"/>
    </location>
</feature>
<reference evidence="4 5" key="1">
    <citation type="submission" date="2021-01" db="EMBL/GenBank/DDBJ databases">
        <title>FDA dAtabase for Regulatory Grade micrObial Sequences (FDA-ARGOS): Supporting development and validation of Infectious Disease Dx tests.</title>
        <authorList>
            <person name="Sproer C."/>
            <person name="Gronow S."/>
            <person name="Severitt S."/>
            <person name="Schroder I."/>
            <person name="Tallon L."/>
            <person name="Sadzewicz L."/>
            <person name="Zhao X."/>
            <person name="Boylan J."/>
            <person name="Ott S."/>
            <person name="Bowen H."/>
            <person name="Vavikolanu K."/>
            <person name="Mehta A."/>
            <person name="Aluvathingal J."/>
            <person name="Nadendla S."/>
            <person name="Lowell S."/>
            <person name="Myers T."/>
            <person name="Yan Y."/>
            <person name="Sichtig H."/>
        </authorList>
    </citation>
    <scope>NUCLEOTIDE SEQUENCE [LARGE SCALE GENOMIC DNA]</scope>
    <source>
        <strain evidence="4 5">FDAARGOS_1141</strain>
    </source>
</reference>
<organism evidence="4 5">
    <name type="scientific">Sphingobacterium multivorum</name>
    <dbReference type="NCBI Taxonomy" id="28454"/>
    <lineage>
        <taxon>Bacteria</taxon>
        <taxon>Pseudomonadati</taxon>
        <taxon>Bacteroidota</taxon>
        <taxon>Sphingobacteriia</taxon>
        <taxon>Sphingobacteriales</taxon>
        <taxon>Sphingobacteriaceae</taxon>
        <taxon>Sphingobacterium</taxon>
    </lineage>
</organism>
<protein>
    <submittedName>
        <fullName evidence="4">Uncharacterized protein</fullName>
    </submittedName>
</protein>
<accession>A0ABX7CX87</accession>
<feature type="domain" description="DUF6493" evidence="1">
    <location>
        <begin position="89"/>
        <end position="326"/>
    </location>
</feature>
<keyword evidence="5" id="KW-1185">Reference proteome</keyword>
<dbReference type="Pfam" id="PF25148">
    <property type="entry name" value="DUF7824"/>
    <property type="match status" value="1"/>
</dbReference>